<dbReference type="Gene3D" id="3.80.10.10">
    <property type="entry name" value="Ribonuclease Inhibitor"/>
    <property type="match status" value="1"/>
</dbReference>
<protein>
    <submittedName>
        <fullName evidence="1">Uncharacterized protein</fullName>
    </submittedName>
</protein>
<gene>
    <name evidence="1" type="ORF">HPB51_027920</name>
</gene>
<reference evidence="1" key="2">
    <citation type="submission" date="2021-09" db="EMBL/GenBank/DDBJ databases">
        <authorList>
            <person name="Jia N."/>
            <person name="Wang J."/>
            <person name="Shi W."/>
            <person name="Du L."/>
            <person name="Sun Y."/>
            <person name="Zhan W."/>
            <person name="Jiang J."/>
            <person name="Wang Q."/>
            <person name="Zhang B."/>
            <person name="Ji P."/>
            <person name="Sakyi L.B."/>
            <person name="Cui X."/>
            <person name="Yuan T."/>
            <person name="Jiang B."/>
            <person name="Yang W."/>
            <person name="Lam T.T.-Y."/>
            <person name="Chang Q."/>
            <person name="Ding S."/>
            <person name="Wang X."/>
            <person name="Zhu J."/>
            <person name="Ruan X."/>
            <person name="Zhao L."/>
            <person name="Wei J."/>
            <person name="Que T."/>
            <person name="Du C."/>
            <person name="Cheng J."/>
            <person name="Dai P."/>
            <person name="Han X."/>
            <person name="Huang E."/>
            <person name="Gao Y."/>
            <person name="Liu J."/>
            <person name="Shao H."/>
            <person name="Ye R."/>
            <person name="Li L."/>
            <person name="Wei W."/>
            <person name="Wang X."/>
            <person name="Wang C."/>
            <person name="Huo Q."/>
            <person name="Li W."/>
            <person name="Guo W."/>
            <person name="Chen H."/>
            <person name="Chen S."/>
            <person name="Zhou L."/>
            <person name="Zhou L."/>
            <person name="Ni X."/>
            <person name="Tian J."/>
            <person name="Zhou Y."/>
            <person name="Sheng Y."/>
            <person name="Liu T."/>
            <person name="Pan Y."/>
            <person name="Xia L."/>
            <person name="Li J."/>
            <person name="Zhao F."/>
            <person name="Cao W."/>
        </authorList>
    </citation>
    <scope>NUCLEOTIDE SEQUENCE</scope>
    <source>
        <strain evidence="1">Rmic-2018</strain>
        <tissue evidence="1">Larvae</tissue>
    </source>
</reference>
<dbReference type="EMBL" id="JABSTU010004515">
    <property type="protein sequence ID" value="KAH7958095.1"/>
    <property type="molecule type" value="Genomic_DNA"/>
</dbReference>
<proteinExistence type="predicted"/>
<keyword evidence="2" id="KW-1185">Reference proteome</keyword>
<dbReference type="Proteomes" id="UP000821866">
    <property type="component" value="Unassembled WGS sequence"/>
</dbReference>
<dbReference type="SUPFAM" id="SSF52047">
    <property type="entry name" value="RNI-like"/>
    <property type="match status" value="1"/>
</dbReference>
<evidence type="ECO:0000313" key="2">
    <source>
        <dbReference type="Proteomes" id="UP000821866"/>
    </source>
</evidence>
<evidence type="ECO:0000313" key="1">
    <source>
        <dbReference type="EMBL" id="KAH7958095.1"/>
    </source>
</evidence>
<name>A0A9J6CYG5_RHIMP</name>
<sequence>MDCFNPDVIPHLVDCTAAENQTCHIADKISLINDLLLGSKMVLREHPDTLGQLHLDNSGCTATIHSFNSMPRPHYPELLAWLLRTHRCILSSSLEISLVNESGLTRLDALHRRSIIKRLKLCFFGIGALNSASQTLPSLKNVEELECTSILTSGFLFPKAFIDAISHLLQNSSSLDTLRFHTFSMRAHVADSFFAALSCKSRLKELNLQKCSLDCSPYPYALMGYLATTTLLKVLVVDMTNELLQSEVLEGVSRNTSIETLTIGKFIGHDRSTAAVAGVLRNNQVLRKLGISTRDCSEPGIYTVYGCWLLPLIENETLEEVSLPLLILHPLQWAAFFKALRTKEKLKNVHIEVPGDHCELLSLVCAELKSSGSDGKISMGCLQSTHDHDLLQCKAFSGVQFPRAEHIAMTALSMVPNCPHLSIVIMNIKRDDVTLFCGLAQLLRNGRSLRRLQLCVWPGDQEQDYFESGTID</sequence>
<accession>A0A9J6CYG5</accession>
<organism evidence="1 2">
    <name type="scientific">Rhipicephalus microplus</name>
    <name type="common">Cattle tick</name>
    <name type="synonym">Boophilus microplus</name>
    <dbReference type="NCBI Taxonomy" id="6941"/>
    <lineage>
        <taxon>Eukaryota</taxon>
        <taxon>Metazoa</taxon>
        <taxon>Ecdysozoa</taxon>
        <taxon>Arthropoda</taxon>
        <taxon>Chelicerata</taxon>
        <taxon>Arachnida</taxon>
        <taxon>Acari</taxon>
        <taxon>Parasitiformes</taxon>
        <taxon>Ixodida</taxon>
        <taxon>Ixodoidea</taxon>
        <taxon>Ixodidae</taxon>
        <taxon>Rhipicephalinae</taxon>
        <taxon>Rhipicephalus</taxon>
        <taxon>Boophilus</taxon>
    </lineage>
</organism>
<dbReference type="InterPro" id="IPR032675">
    <property type="entry name" value="LRR_dom_sf"/>
</dbReference>
<dbReference type="AlphaFoldDB" id="A0A9J6CYG5"/>
<reference evidence="1" key="1">
    <citation type="journal article" date="2020" name="Cell">
        <title>Large-Scale Comparative Analyses of Tick Genomes Elucidate Their Genetic Diversity and Vector Capacities.</title>
        <authorList>
            <consortium name="Tick Genome and Microbiome Consortium (TIGMIC)"/>
            <person name="Jia N."/>
            <person name="Wang J."/>
            <person name="Shi W."/>
            <person name="Du L."/>
            <person name="Sun Y."/>
            <person name="Zhan W."/>
            <person name="Jiang J.F."/>
            <person name="Wang Q."/>
            <person name="Zhang B."/>
            <person name="Ji P."/>
            <person name="Bell-Sakyi L."/>
            <person name="Cui X.M."/>
            <person name="Yuan T.T."/>
            <person name="Jiang B.G."/>
            <person name="Yang W.F."/>
            <person name="Lam T.T."/>
            <person name="Chang Q.C."/>
            <person name="Ding S.J."/>
            <person name="Wang X.J."/>
            <person name="Zhu J.G."/>
            <person name="Ruan X.D."/>
            <person name="Zhao L."/>
            <person name="Wei J.T."/>
            <person name="Ye R.Z."/>
            <person name="Que T.C."/>
            <person name="Du C.H."/>
            <person name="Zhou Y.H."/>
            <person name="Cheng J.X."/>
            <person name="Dai P.F."/>
            <person name="Guo W.B."/>
            <person name="Han X.H."/>
            <person name="Huang E.J."/>
            <person name="Li L.F."/>
            <person name="Wei W."/>
            <person name="Gao Y.C."/>
            <person name="Liu J.Z."/>
            <person name="Shao H.Z."/>
            <person name="Wang X."/>
            <person name="Wang C.C."/>
            <person name="Yang T.C."/>
            <person name="Huo Q.B."/>
            <person name="Li W."/>
            <person name="Chen H.Y."/>
            <person name="Chen S.E."/>
            <person name="Zhou L.G."/>
            <person name="Ni X.B."/>
            <person name="Tian J.H."/>
            <person name="Sheng Y."/>
            <person name="Liu T."/>
            <person name="Pan Y.S."/>
            <person name="Xia L.Y."/>
            <person name="Li J."/>
            <person name="Zhao F."/>
            <person name="Cao W.C."/>
        </authorList>
    </citation>
    <scope>NUCLEOTIDE SEQUENCE</scope>
    <source>
        <strain evidence="1">Rmic-2018</strain>
    </source>
</reference>
<comment type="caution">
    <text evidence="1">The sequence shown here is derived from an EMBL/GenBank/DDBJ whole genome shotgun (WGS) entry which is preliminary data.</text>
</comment>